<evidence type="ECO:0000256" key="17">
    <source>
        <dbReference type="ARBA" id="ARBA00022844"/>
    </source>
</evidence>
<evidence type="ECO:0000256" key="6">
    <source>
        <dbReference type="ARBA" id="ARBA00012582"/>
    </source>
</evidence>
<evidence type="ECO:0000256" key="28">
    <source>
        <dbReference type="ARBA" id="ARBA00047332"/>
    </source>
</evidence>
<evidence type="ECO:0000256" key="3">
    <source>
        <dbReference type="ARBA" id="ARBA00004328"/>
    </source>
</evidence>
<evidence type="ECO:0000256" key="24">
    <source>
        <dbReference type="ARBA" id="ARBA00026099"/>
    </source>
</evidence>
<dbReference type="GO" id="GO:0004482">
    <property type="term" value="F:mRNA 5'-cap (guanine-N7-)-methyltransferase activity"/>
    <property type="evidence" value="ECO:0007669"/>
    <property type="project" value="InterPro"/>
</dbReference>
<gene>
    <name evidence="34" type="primary">L</name>
</gene>
<proteinExistence type="evidence at transcript level"/>
<dbReference type="PIRSF" id="PIRSF000830">
    <property type="entry name" value="RNA_pol_ParamyxoV"/>
    <property type="match status" value="1"/>
</dbReference>
<keyword evidence="17" id="KW-0946">Virion</keyword>
<feature type="compositionally biased region" description="Basic and acidic residues" evidence="31">
    <location>
        <begin position="148"/>
        <end position="193"/>
    </location>
</feature>
<evidence type="ECO:0000256" key="19">
    <source>
        <dbReference type="ARBA" id="ARBA00023042"/>
    </source>
</evidence>
<dbReference type="InterPro" id="IPR025786">
    <property type="entry name" value="Mononega_L_MeTrfase"/>
</dbReference>
<evidence type="ECO:0000256" key="2">
    <source>
        <dbReference type="ARBA" id="ARBA00004192"/>
    </source>
</evidence>
<keyword evidence="19" id="KW-0506">mRNA capping</keyword>
<sequence>MESDFDISVSDVLYPECHLDSPIVGGKLITSLEYANLTHNQPHEDQTLLTNINVNKKKKIKSPLISQQSLFGNEVNKEIFDLKNYYHVPYPECNRDLFLISDDKIAFKLSKIMDNSNKLFDGLERKLSRLISNVDNQLLNATSLHNNSEMDRKGKEHPCFPEKSTIDDVRQQRQTRDFPKNSTREGRSPKHPDAGPTPENSAKNDLHRDNTDNMPTGHSSTSMKKPKISGEEYLSMWLDSEDLGSKRISAQLGKDVSCKGHLHTTEDKPIIVPDTRYIQNHESNNDIFPKKEKKFCKLPPSSDNLTKIMVNSKWYNPFLFWFTVKTELRACQKENYKRKNRKLGIITSIKGSCYKLILNQNLVAIFEEDSSGYSDHKKRKKRCYYLTPEMVLMFSDVTEGRLMIDVAMRFDKKYKTLEKKALKLWFLIDELFPSMGNRVYNIISMLEPLTLAILQVKDESRLLRGAFMHHCLGDLFEELRESKNYPEDEIKRFANDLINVMTCRDIHLVAEFFSFFRTFGHPILNAQTAARKVREYMLADKILEYEPIMKGHAIFCAIIINGFRDRHGGVWPPLDLPKHCSKNIISLKNTGEGVTYEVAINNWRSFVGLKFKCFMGLNLDNDLSMYMKDKALSPLRDLWDSIYSREVMSYQPPRNKKSRRLVEVFVDDQDFDPVDMINYVLTGEYLRDDDFNASYSLKEKETKQVGRLFAKMTYKMRACQVIAENLIAHGIGRYFHENGMVKDEHELSKSLFQLSISGIPRGNKNNKSTNDTIHESKIENNHSFKNIQNRSFRKTDNPYNRFNIDNPTFLSPNCNPKYNRKNSETIGIFSRAETKSMIREQKSHREVKINKLDIGSDNEEQGKEIDAAKYKITDNPNPHINPQDQPGICQEDKGKEGAKSDLTEGMSFLEMHTLFNPSKSDIRTNLELEKSSLSNPGFISQKEKRGKTYNESHSLGKFSKEDEERYDVISAFLTTDLRKFCLNWRHESIGIFARRMDEIYGLPGFFNWMHRRLERSVLYVADPHCPPSINEHIDLNDSPERDIFIHHPKGGIEGYSQKLWTIATIPFLFLSAHETNTRIAAVVQGDNQSIAITHKVHPHLPYKMKKELSAMQAKKYFSRLRHNMKALGHELKATETIISTHFFIYSKKIHYDGAVLSQSLKSMARCVFWSETLVDETRAACSNISTTIAKAIENGYSRRSGYLINVLKTIQQINISLSFNINECMTDDIIRPFRDNPNWIKHAALIPASLGGLNYMNMSRLYVRNIGDPVTASIADVKRMILGGVLPIGILHNIMLQEPGDATYLDWCSDPYSINLKQTQSITKVIKTITARVILRNSVNPLLKGLFHEGAYEEDTELATFILDRRVILPRVGHEILNNSITGAREEISGLLDTTKGLIRIGIAKGGLTQRTLSRISNYDYEQFLNLMNMLKNKEQNSVISLSACSVDFAIALRSRMWRKLAKGRLIYGLEVPDPIEAMIGFLILGSENCPLCDSGSKNYTWFFIPKDVQLDKIDKDHASIRVPYVGSTTEERSEIKLGSVKNPSKSLKSAIRLATVYTWAFGTSDAEWWEAWYLSNQRANIPLDVLKTITPISTSTNIAHRLRDRSTQVKYASTSLNRVSRHVTISNDNMNFEFDGVKMDTNLIYQQVMLLGLSCLESLFRNRKMTNSYNIVYHLHVQEHCCVKALNDLPYTPSTHPVPNYTEVRDNRLIYDPQPILEFDELRLAIQQTKKVDLEFSLWDTKELHENLAQSLAITVTDIMTKSDKDHIKDQRSIDVDDNIKTLITEFLLVDPEMFAVNLGLHISIKWSFDIHFKRPRGRYSMIEYLTDLLDNTSSHVYRILTNVLSHPRVMRKFTNAGLLVPKYGPYLTSQDFKKMAVDFIITAYTTFLTNWCNNNKFSILIPEQDPDILELRKDITHARHLCMISDLYCYSFKQPWIKELTPQEKICVMEDFIANCVANDQTSAGWNITPLRVYNLPASTTYIRRGIIKQLRIRQSNEPIDLEDIRIDQNPDFVNKPIEFCSSEFGITIYNLEEILQSNVHLSVNMNIDSSTSNNTENHLFRRVGLNSTSSYKALSLTPVIKRYHQQNTNRLFIGEGSGSMMYLYQKTLGETICFFNSGVQYNEDLGQREQSLYPSEYSICEQGVKKENPLTGHVIPLFNGRPETTWVGNDDSFKYILEHTINRDIGLVHSDMETGIGKDNYTILNEHAHLIALSLTVMIDDGILVSKVAYAPGFCISSLLNMYRTFFSLVLCAFPPYSNFESTEFYLICLQKSIPGPITPARAIQQTTKQSREEDNSITNNILKIKNLVQKEFIKTVKKKYEIHPSFNCPINFTKDDKYLMSVGFQANGPDMIRKETGYDIGSNVENLRDVLIKLFADAVTFYDDVTNKKNFLNPYPVYTRTQYKILMDKICKKVTLYTLIISCKGSNQYCWEIKSQIRKHCLILDLKSKVFTKLIPKGLRERGDSKGMKSIWFTKLTSQEVKRWWKMISYIVIISNP</sequence>
<dbReference type="InterPro" id="IPR014023">
    <property type="entry name" value="Mononeg_RNA_pol_cat"/>
</dbReference>
<comment type="catalytic activity">
    <reaction evidence="22">
        <text>a 5'-end triphospho-adenylyl-adenylyl-cytidylyl-adenosine in mRNA + GDP + H(+) = a 5'-end (5'-triphosphoguanosine)-adenylyl-adenylyl-cytidylyl-adenosine in mRNA + diphosphate</text>
        <dbReference type="Rhea" id="RHEA:65436"/>
        <dbReference type="Rhea" id="RHEA-COMP:16797"/>
        <dbReference type="Rhea" id="RHEA-COMP:16799"/>
        <dbReference type="ChEBI" id="CHEBI:15378"/>
        <dbReference type="ChEBI" id="CHEBI:33019"/>
        <dbReference type="ChEBI" id="CHEBI:58189"/>
        <dbReference type="ChEBI" id="CHEBI:156484"/>
        <dbReference type="ChEBI" id="CHEBI:156503"/>
        <dbReference type="EC" id="2.7.7.88"/>
    </reaction>
</comment>
<dbReference type="GO" id="GO:0044423">
    <property type="term" value="C:virion component"/>
    <property type="evidence" value="ECO:0007669"/>
    <property type="project" value="UniProtKB-KW"/>
</dbReference>
<keyword evidence="18" id="KW-0693">Viral RNA replication</keyword>
<evidence type="ECO:0000256" key="9">
    <source>
        <dbReference type="ARBA" id="ARBA00022603"/>
    </source>
</evidence>
<evidence type="ECO:0000256" key="13">
    <source>
        <dbReference type="ARBA" id="ARBA00022695"/>
    </source>
</evidence>
<dbReference type="EC" id="2.7.7.88" evidence="6"/>
<comment type="catalytic activity">
    <reaction evidence="29">
        <text>a 5'-end (5'-triphosphoguanosine)-adenylyl-adenylyl-cytidylyl-adenosine in mRNA + 2 S-adenosyl-L-methionine = a 5'-end (N(7)-methyl 5'-triphosphoguanosine)-(2'-O-methyladenylyl)-adenylyl-cytidylyl-adenosine in mRNA + 2 S-adenosyl-L-homocysteine + H(+)</text>
        <dbReference type="Rhea" id="RHEA:65376"/>
        <dbReference type="Rhea" id="RHEA-COMP:16797"/>
        <dbReference type="Rhea" id="RHEA-COMP:16798"/>
        <dbReference type="ChEBI" id="CHEBI:15378"/>
        <dbReference type="ChEBI" id="CHEBI:57856"/>
        <dbReference type="ChEBI" id="CHEBI:59789"/>
        <dbReference type="ChEBI" id="CHEBI:156483"/>
        <dbReference type="ChEBI" id="CHEBI:156484"/>
        <dbReference type="EC" id="2.1.1.375"/>
    </reaction>
</comment>
<feature type="compositionally biased region" description="Basic and acidic residues" evidence="31">
    <location>
        <begin position="890"/>
        <end position="899"/>
    </location>
</feature>
<keyword evidence="9" id="KW-0489">Methyltransferase</keyword>
<evidence type="ECO:0000256" key="15">
    <source>
        <dbReference type="ARBA" id="ARBA00022801"/>
    </source>
</evidence>
<dbReference type="PROSITE" id="PS50526">
    <property type="entry name" value="RDRP_SSRNA_NEG_NONSEG"/>
    <property type="match status" value="1"/>
</dbReference>
<reference evidence="34" key="1">
    <citation type="submission" date="2014-12" db="EMBL/GenBank/DDBJ databases">
        <title>Isolation and comparison of three bat paramyxoviruses.</title>
        <authorList>
            <person name="Burroughs A."/>
            <person name="Tachedjian M."/>
            <person name="Crameri G."/>
            <person name="Meers J."/>
            <person name="Durr P."/>
            <person name="Wang L."/>
            <person name="Smith I."/>
            <person name="Todd S."/>
            <person name="Barr J."/>
            <person name="Marsh G."/>
            <person name="Yu M."/>
        </authorList>
    </citation>
    <scope>NUCLEOTIDE SEQUENCE</scope>
    <source>
        <strain evidence="34">Geelong</strain>
    </source>
</reference>
<protein>
    <recommendedName>
        <fullName evidence="7">RNA-directed RNA polymerase L</fullName>
        <ecNumber evidence="24">2.1.1.375</ecNumber>
        <ecNumber evidence="5">2.7.7.48</ecNumber>
        <ecNumber evidence="6">2.7.7.88</ecNumber>
    </recommendedName>
    <alternativeName>
        <fullName evidence="25">Large structural protein</fullName>
    </alternativeName>
    <alternativeName>
        <fullName evidence="27">Replicase</fullName>
    </alternativeName>
    <alternativeName>
        <fullName evidence="26">Transcriptase</fullName>
    </alternativeName>
</protein>
<dbReference type="GO" id="GO:0016787">
    <property type="term" value="F:hydrolase activity"/>
    <property type="evidence" value="ECO:0007669"/>
    <property type="project" value="UniProtKB-KW"/>
</dbReference>
<comment type="catalytic activity">
    <reaction evidence="28">
        <text>a 5'-end (5'-triphosphoguanosine)-adenylyl-adenylyl-cytidylyl-adenosine in mRNA + S-adenosyl-L-methionine = a 5'-end (5'-triphosphoguanosine)-(2'-O-methyladenylyl)-adenylyl-cytidylyl-adenosine in mRNA + S-adenosyl-L-homocysteine + H(+)</text>
        <dbReference type="Rhea" id="RHEA:65380"/>
        <dbReference type="Rhea" id="RHEA-COMP:16797"/>
        <dbReference type="Rhea" id="RHEA-COMP:16801"/>
        <dbReference type="ChEBI" id="CHEBI:15378"/>
        <dbReference type="ChEBI" id="CHEBI:57856"/>
        <dbReference type="ChEBI" id="CHEBI:59789"/>
        <dbReference type="ChEBI" id="CHEBI:156482"/>
        <dbReference type="ChEBI" id="CHEBI:156484"/>
    </reaction>
</comment>
<feature type="region of interest" description="Disordered" evidence="31">
    <location>
        <begin position="872"/>
        <end position="899"/>
    </location>
</feature>
<evidence type="ECO:0000256" key="27">
    <source>
        <dbReference type="ARBA" id="ARBA00031012"/>
    </source>
</evidence>
<comment type="catalytic activity">
    <reaction evidence="30">
        <text>GTP + H2O = GDP + phosphate + H(+)</text>
        <dbReference type="Rhea" id="RHEA:19669"/>
        <dbReference type="ChEBI" id="CHEBI:15377"/>
        <dbReference type="ChEBI" id="CHEBI:15378"/>
        <dbReference type="ChEBI" id="CHEBI:37565"/>
        <dbReference type="ChEBI" id="CHEBI:43474"/>
        <dbReference type="ChEBI" id="CHEBI:58189"/>
    </reaction>
</comment>
<evidence type="ECO:0000256" key="25">
    <source>
        <dbReference type="ARBA" id="ARBA00030285"/>
    </source>
</evidence>
<feature type="domain" description="RdRp catalytic" evidence="32">
    <location>
        <begin position="969"/>
        <end position="1153"/>
    </location>
</feature>
<feature type="region of interest" description="Disordered" evidence="31">
    <location>
        <begin position="143"/>
        <end position="227"/>
    </location>
</feature>
<dbReference type="GO" id="GO:0003968">
    <property type="term" value="F:RNA-directed RNA polymerase activity"/>
    <property type="evidence" value="ECO:0007669"/>
    <property type="project" value="UniProtKB-KW"/>
</dbReference>
<dbReference type="EC" id="2.1.1.375" evidence="24"/>
<feature type="compositionally biased region" description="Basic and acidic residues" evidence="31">
    <location>
        <begin position="202"/>
        <end position="211"/>
    </location>
</feature>
<evidence type="ECO:0000256" key="10">
    <source>
        <dbReference type="ARBA" id="ARBA00022664"/>
    </source>
</evidence>
<evidence type="ECO:0000256" key="7">
    <source>
        <dbReference type="ARBA" id="ARBA00018602"/>
    </source>
</evidence>
<dbReference type="InterPro" id="IPR016269">
    <property type="entry name" value="RNA-dir_pol_paramyxovirus"/>
</dbReference>
<feature type="domain" description="Mononegavirus-type SAM-dependent 2'-O-MTase" evidence="33">
    <location>
        <begin position="2064"/>
        <end position="2271"/>
    </location>
</feature>
<comment type="function">
    <text evidence="1">RNA-directed RNA polymerase that catalyzes the replication of viral genomic RNA. The template is composed of the viral RNA tightly encapsidated by the nucleoprotein (N). The replicase mode is dependent on intracellular N protein concentration. In this mode, the polymerase replicates the whole viral genome without recognizing transcriptional signals, and the replicated genome is not caped or polyadenylated.</text>
</comment>
<keyword evidence="8" id="KW-0696">RNA-directed RNA polymerase</keyword>
<keyword evidence="15" id="KW-0378">Hydrolase</keyword>
<keyword evidence="10" id="KW-0507">mRNA processing</keyword>
<accession>A0A185KRV3</accession>
<evidence type="ECO:0000259" key="32">
    <source>
        <dbReference type="PROSITE" id="PS50526"/>
    </source>
</evidence>
<keyword evidence="21" id="KW-0511">Multifunctional enzyme</keyword>
<keyword evidence="12" id="KW-0949">S-adenosyl-L-methionine</keyword>
<dbReference type="GO" id="GO:0005524">
    <property type="term" value="F:ATP binding"/>
    <property type="evidence" value="ECO:0007669"/>
    <property type="project" value="UniProtKB-KW"/>
</dbReference>
<dbReference type="Pfam" id="PF14318">
    <property type="entry name" value="Mononeg_mRNAcap"/>
    <property type="match status" value="1"/>
</dbReference>
<feature type="compositionally biased region" description="Polar residues" evidence="31">
    <location>
        <begin position="212"/>
        <end position="223"/>
    </location>
</feature>
<evidence type="ECO:0000256" key="26">
    <source>
        <dbReference type="ARBA" id="ARBA00030436"/>
    </source>
</evidence>
<evidence type="ECO:0000256" key="22">
    <source>
        <dbReference type="ARBA" id="ARBA00024494"/>
    </source>
</evidence>
<keyword evidence="20" id="KW-1035">Host cytoplasm</keyword>
<dbReference type="EMBL" id="KP271122">
    <property type="protein sequence ID" value="AJP33321.1"/>
    <property type="molecule type" value="mRNA"/>
</dbReference>
<evidence type="ECO:0000256" key="21">
    <source>
        <dbReference type="ARBA" id="ARBA00023268"/>
    </source>
</evidence>
<evidence type="ECO:0000313" key="34">
    <source>
        <dbReference type="EMBL" id="AJP33321.1"/>
    </source>
</evidence>
<evidence type="ECO:0000256" key="31">
    <source>
        <dbReference type="SAM" id="MobiDB-lite"/>
    </source>
</evidence>
<evidence type="ECO:0000256" key="29">
    <source>
        <dbReference type="ARBA" id="ARBA00047370"/>
    </source>
</evidence>
<keyword evidence="11" id="KW-0808">Transferase</keyword>
<keyword evidence="14" id="KW-0547">Nucleotide-binding</keyword>
<evidence type="ECO:0000256" key="23">
    <source>
        <dbReference type="ARBA" id="ARBA00024499"/>
    </source>
</evidence>
<dbReference type="NCBIfam" id="TIGR04198">
    <property type="entry name" value="paramyx_RNAcap"/>
    <property type="match status" value="1"/>
</dbReference>
<comment type="subcellular location">
    <subcellularLocation>
        <location evidence="2">Host cytoplasm</location>
    </subcellularLocation>
    <subcellularLocation>
        <location evidence="3">Virion</location>
    </subcellularLocation>
</comment>
<evidence type="ECO:0000256" key="1">
    <source>
        <dbReference type="ARBA" id="ARBA00003132"/>
    </source>
</evidence>
<evidence type="ECO:0000259" key="33">
    <source>
        <dbReference type="PROSITE" id="PS51590"/>
    </source>
</evidence>
<dbReference type="InterPro" id="IPR026890">
    <property type="entry name" value="Mononeg_mRNAcap"/>
</dbReference>
<evidence type="ECO:0000256" key="18">
    <source>
        <dbReference type="ARBA" id="ARBA00022953"/>
    </source>
</evidence>
<dbReference type="Pfam" id="PF00946">
    <property type="entry name" value="Mononeg_RNA_pol"/>
    <property type="match status" value="1"/>
</dbReference>
<evidence type="ECO:0000256" key="8">
    <source>
        <dbReference type="ARBA" id="ARBA00022484"/>
    </source>
</evidence>
<dbReference type="EC" id="2.7.7.48" evidence="5"/>
<dbReference type="InterPro" id="IPR039736">
    <property type="entry name" value="L_poly_C"/>
</dbReference>
<evidence type="ECO:0000256" key="5">
    <source>
        <dbReference type="ARBA" id="ARBA00012494"/>
    </source>
</evidence>
<comment type="similarity">
    <text evidence="4">Belongs to the paramyxovirus L protein family.</text>
</comment>
<evidence type="ECO:0000256" key="20">
    <source>
        <dbReference type="ARBA" id="ARBA00023200"/>
    </source>
</evidence>
<comment type="catalytic activity">
    <reaction evidence="23">
        <text>a 5'-end (5'-triphosphoguanosine)-(2'-O-methyladenylyl)-adenylyl-cytidylyl-adenosine in mRNA + S-adenosyl-L-methionine = a 5'-end (N(7)-methyl 5'-triphosphoguanosine)-(2'-O-methyladenylyl)-adenylyl-cytidylyl-adenosine in mRNA + S-adenosyl-L-homocysteine</text>
        <dbReference type="Rhea" id="RHEA:65440"/>
        <dbReference type="Rhea" id="RHEA-COMP:16798"/>
        <dbReference type="Rhea" id="RHEA-COMP:16801"/>
        <dbReference type="ChEBI" id="CHEBI:57856"/>
        <dbReference type="ChEBI" id="CHEBI:59789"/>
        <dbReference type="ChEBI" id="CHEBI:156482"/>
        <dbReference type="ChEBI" id="CHEBI:156483"/>
    </reaction>
</comment>
<organism evidence="34">
    <name type="scientific">Cedar virus</name>
    <dbReference type="NCBI Taxonomy" id="1221391"/>
    <lineage>
        <taxon>Viruses</taxon>
        <taxon>Riboviria</taxon>
        <taxon>Orthornavirae</taxon>
        <taxon>Negarnaviricota</taxon>
        <taxon>Haploviricotina</taxon>
        <taxon>Monjiviricetes</taxon>
        <taxon>Mononegavirales</taxon>
        <taxon>Paramyxoviridae</taxon>
        <taxon>Orthoparamyxovirinae</taxon>
        <taxon>Henipavirus</taxon>
        <taxon>Henipavirus cedarense</taxon>
    </lineage>
</organism>
<evidence type="ECO:0000256" key="12">
    <source>
        <dbReference type="ARBA" id="ARBA00022691"/>
    </source>
</evidence>
<dbReference type="GO" id="GO:0030430">
    <property type="term" value="C:host cell cytoplasm"/>
    <property type="evidence" value="ECO:0007669"/>
    <property type="project" value="UniProtKB-SubCell"/>
</dbReference>
<evidence type="ECO:0000256" key="16">
    <source>
        <dbReference type="ARBA" id="ARBA00022840"/>
    </source>
</evidence>
<evidence type="ECO:0000256" key="4">
    <source>
        <dbReference type="ARBA" id="ARBA00007934"/>
    </source>
</evidence>
<dbReference type="PROSITE" id="PS51590">
    <property type="entry name" value="SAM_MT_MNV_L"/>
    <property type="match status" value="1"/>
</dbReference>
<feature type="compositionally biased region" description="Polar residues" evidence="31">
    <location>
        <begin position="874"/>
        <end position="884"/>
    </location>
</feature>
<evidence type="ECO:0000256" key="11">
    <source>
        <dbReference type="ARBA" id="ARBA00022679"/>
    </source>
</evidence>
<evidence type="ECO:0000256" key="30">
    <source>
        <dbReference type="ARBA" id="ARBA00048548"/>
    </source>
</evidence>
<keyword evidence="13" id="KW-0548">Nucleotidyltransferase</keyword>
<keyword evidence="16" id="KW-0067">ATP-binding</keyword>
<name>A0A185KRV3_9MONO</name>
<evidence type="ECO:0000256" key="14">
    <source>
        <dbReference type="ARBA" id="ARBA00022741"/>
    </source>
</evidence>